<dbReference type="Proteomes" id="UP000640426">
    <property type="component" value="Unassembled WGS sequence"/>
</dbReference>
<dbReference type="EMBL" id="JAELXS010000008">
    <property type="protein sequence ID" value="MBJ6122953.1"/>
    <property type="molecule type" value="Genomic_DNA"/>
</dbReference>
<comment type="caution">
    <text evidence="1">The sequence shown here is derived from an EMBL/GenBank/DDBJ whole genome shotgun (WGS) entry which is preliminary data.</text>
</comment>
<evidence type="ECO:0000313" key="1">
    <source>
        <dbReference type="EMBL" id="MBJ6122953.1"/>
    </source>
</evidence>
<evidence type="ECO:0000313" key="2">
    <source>
        <dbReference type="Proteomes" id="UP000640426"/>
    </source>
</evidence>
<gene>
    <name evidence="1" type="ORF">JAO74_14240</name>
</gene>
<dbReference type="SUPFAM" id="SSF159245">
    <property type="entry name" value="AttH-like"/>
    <property type="match status" value="1"/>
</dbReference>
<name>A0ABS0XSE3_9SPHN</name>
<protein>
    <submittedName>
        <fullName evidence="1">Hydratase</fullName>
    </submittedName>
</protein>
<dbReference type="CDD" id="cd21471">
    <property type="entry name" value="CrtC-like"/>
    <property type="match status" value="1"/>
</dbReference>
<keyword evidence="2" id="KW-1185">Reference proteome</keyword>
<organism evidence="1 2">
    <name type="scientific">Sphingomonas mollis</name>
    <dbReference type="NCBI Taxonomy" id="2795726"/>
    <lineage>
        <taxon>Bacteria</taxon>
        <taxon>Pseudomonadati</taxon>
        <taxon>Pseudomonadota</taxon>
        <taxon>Alphaproteobacteria</taxon>
        <taxon>Sphingomonadales</taxon>
        <taxon>Sphingomonadaceae</taxon>
        <taxon>Sphingomonas</taxon>
    </lineage>
</organism>
<proteinExistence type="predicted"/>
<reference evidence="2" key="1">
    <citation type="submission" date="2020-12" db="EMBL/GenBank/DDBJ databases">
        <title>Hymenobacter sp.</title>
        <authorList>
            <person name="Kim M.K."/>
        </authorList>
    </citation>
    <scope>NUCLEOTIDE SEQUENCE [LARGE SCALE GENOMIC DNA]</scope>
    <source>
        <strain evidence="2">BT553</strain>
    </source>
</reference>
<sequence length="236" mass="26498">MTERPATRVDRGADHFTVGPSGLSWDGDTLVIEIDEISAPLPYRVRGTVRVSPEMIGTTAFALDPAGRHRWHPVAPRARVSVEMTHPGVRWSGDGYVDSNFGEEPLEDGFDDWHWSRAHLKNDVAVLYEGRRHDGAPFDLALKFDRQGRWHDVVQPAAAALPRTGWLVKRATRADAGHAPRVIKTWIDAPFYARTALATRLFGEDVAAVHESLSLGRFRSPIVQSMLPYRMPRAFW</sequence>
<accession>A0ABS0XSE3</accession>